<protein>
    <recommendedName>
        <fullName evidence="2">histidine kinase</fullName>
        <ecNumber evidence="2">2.7.13.3</ecNumber>
    </recommendedName>
</protein>
<dbReference type="SUPFAM" id="SSF52172">
    <property type="entry name" value="CheY-like"/>
    <property type="match status" value="1"/>
</dbReference>
<dbReference type="SMART" id="SM00086">
    <property type="entry name" value="PAC"/>
    <property type="match status" value="1"/>
</dbReference>
<sequence length="530" mass="59299">MNSKDAATVLDLQALVRENARLKREVERLKLVMDGAQLGLWDWNVQTNAVVFNKRWKSMIGYEEHELGNDLATWEKVLCPDDAAYVYKVLQDHLEGRIPVYATEHRLRHKDGHWIWVLDIGRIVEWDAEGKPLRATGVHQDISARKELEMELVAEKERAEAANLAKSRFLANMSHEIRTPMHGILGAGRLMRNSPLNGDQTELVDLVVGSTEALLDIINDILDFSKIEAGRLDIERIPMNLERLIDNIVSLLGSRATQKGLSLEFDYPEALPRWILGDPTRIRQVLMNLIANAIKFTRQGSVSIDLSYDYGKDEKGFLSIAVRDTGIGMSADQLEVIFEQFHQGDASISRKYGGTGLGTTISKRLALLMGGDIHVTSEPGRGSTFVFQLPTVQTEPQQDTEPEAYSRNYRKTVILAEDNPINRIIAEKVLSGFGVETIPAHNGLEVLEKIGLEHDMVLMDGHMPIMDGITATQKLRKQGYDKPIVAFSANVLAESRRAYLEAGCDGLIPKPFTLAELVSELDRHFSESSP</sequence>
<dbReference type="InterPro" id="IPR003661">
    <property type="entry name" value="HisK_dim/P_dom"/>
</dbReference>
<keyword evidence="15" id="KW-1185">Reference proteome</keyword>
<dbReference type="InterPro" id="IPR004358">
    <property type="entry name" value="Sig_transdc_His_kin-like_C"/>
</dbReference>
<keyword evidence="7" id="KW-0067">ATP-binding</keyword>
<dbReference type="Pfam" id="PF00512">
    <property type="entry name" value="HisKA"/>
    <property type="match status" value="1"/>
</dbReference>
<keyword evidence="8" id="KW-0902">Two-component regulatory system</keyword>
<evidence type="ECO:0000259" key="11">
    <source>
        <dbReference type="PROSITE" id="PS50110"/>
    </source>
</evidence>
<feature type="domain" description="Histidine kinase" evidence="10">
    <location>
        <begin position="172"/>
        <end position="393"/>
    </location>
</feature>
<reference evidence="14" key="1">
    <citation type="submission" date="2021-03" db="EMBL/GenBank/DDBJ databases">
        <title>Acanthopleuribacteraceae sp. M133.</title>
        <authorList>
            <person name="Wang G."/>
        </authorList>
    </citation>
    <scope>NUCLEOTIDE SEQUENCE</scope>
    <source>
        <strain evidence="14">M133</strain>
    </source>
</reference>
<evidence type="ECO:0000256" key="2">
    <source>
        <dbReference type="ARBA" id="ARBA00012438"/>
    </source>
</evidence>
<evidence type="ECO:0000313" key="14">
    <source>
        <dbReference type="EMBL" id="QTD48427.1"/>
    </source>
</evidence>
<dbReference type="Gene3D" id="3.30.450.20">
    <property type="entry name" value="PAS domain"/>
    <property type="match status" value="1"/>
</dbReference>
<dbReference type="InterPro" id="IPR036097">
    <property type="entry name" value="HisK_dim/P_sf"/>
</dbReference>
<evidence type="ECO:0000256" key="9">
    <source>
        <dbReference type="PROSITE-ProRule" id="PRU00169"/>
    </source>
</evidence>
<dbReference type="EMBL" id="CP071793">
    <property type="protein sequence ID" value="QTD48427.1"/>
    <property type="molecule type" value="Genomic_DNA"/>
</dbReference>
<dbReference type="InterPro" id="IPR000700">
    <property type="entry name" value="PAS-assoc_C"/>
</dbReference>
<dbReference type="InterPro" id="IPR013655">
    <property type="entry name" value="PAS_fold_3"/>
</dbReference>
<dbReference type="Gene3D" id="3.30.565.10">
    <property type="entry name" value="Histidine kinase-like ATPase, C-terminal domain"/>
    <property type="match status" value="1"/>
</dbReference>
<dbReference type="CDD" id="cd00130">
    <property type="entry name" value="PAS"/>
    <property type="match status" value="1"/>
</dbReference>
<accession>A0A8A4TFX5</accession>
<dbReference type="Pfam" id="PF00072">
    <property type="entry name" value="Response_reg"/>
    <property type="match status" value="1"/>
</dbReference>
<keyword evidence="3 9" id="KW-0597">Phosphoprotein</keyword>
<evidence type="ECO:0000259" key="12">
    <source>
        <dbReference type="PROSITE" id="PS50112"/>
    </source>
</evidence>
<dbReference type="Pfam" id="PF02518">
    <property type="entry name" value="HATPase_c"/>
    <property type="match status" value="1"/>
</dbReference>
<evidence type="ECO:0000256" key="3">
    <source>
        <dbReference type="ARBA" id="ARBA00022553"/>
    </source>
</evidence>
<evidence type="ECO:0000256" key="5">
    <source>
        <dbReference type="ARBA" id="ARBA00022741"/>
    </source>
</evidence>
<dbReference type="Gene3D" id="1.10.287.130">
    <property type="match status" value="1"/>
</dbReference>
<dbReference type="EC" id="2.7.13.3" evidence="2"/>
<feature type="domain" description="Response regulatory" evidence="11">
    <location>
        <begin position="412"/>
        <end position="525"/>
    </location>
</feature>
<feature type="domain" description="PAC" evidence="13">
    <location>
        <begin position="101"/>
        <end position="154"/>
    </location>
</feature>
<dbReference type="InterPro" id="IPR011006">
    <property type="entry name" value="CheY-like_superfamily"/>
</dbReference>
<dbReference type="PANTHER" id="PTHR45339:SF1">
    <property type="entry name" value="HYBRID SIGNAL TRANSDUCTION HISTIDINE KINASE J"/>
    <property type="match status" value="1"/>
</dbReference>
<evidence type="ECO:0000259" key="13">
    <source>
        <dbReference type="PROSITE" id="PS50113"/>
    </source>
</evidence>
<gene>
    <name evidence="14" type="ORF">J3U87_22840</name>
</gene>
<keyword evidence="4" id="KW-0808">Transferase</keyword>
<keyword evidence="5" id="KW-0547">Nucleotide-binding</keyword>
<dbReference type="PROSITE" id="PS50113">
    <property type="entry name" value="PAC"/>
    <property type="match status" value="1"/>
</dbReference>
<dbReference type="Gene3D" id="3.40.50.2300">
    <property type="match status" value="1"/>
</dbReference>
<dbReference type="CDD" id="cd00082">
    <property type="entry name" value="HisKA"/>
    <property type="match status" value="1"/>
</dbReference>
<dbReference type="PROSITE" id="PS50109">
    <property type="entry name" value="HIS_KIN"/>
    <property type="match status" value="1"/>
</dbReference>
<dbReference type="GO" id="GO:0005524">
    <property type="term" value="F:ATP binding"/>
    <property type="evidence" value="ECO:0007669"/>
    <property type="project" value="UniProtKB-KW"/>
</dbReference>
<dbReference type="GO" id="GO:0000155">
    <property type="term" value="F:phosphorelay sensor kinase activity"/>
    <property type="evidence" value="ECO:0007669"/>
    <property type="project" value="InterPro"/>
</dbReference>
<dbReference type="PRINTS" id="PR00344">
    <property type="entry name" value="BCTRLSENSOR"/>
</dbReference>
<comment type="catalytic activity">
    <reaction evidence="1">
        <text>ATP + protein L-histidine = ADP + protein N-phospho-L-histidine.</text>
        <dbReference type="EC" id="2.7.13.3"/>
    </reaction>
</comment>
<dbReference type="NCBIfam" id="TIGR00229">
    <property type="entry name" value="sensory_box"/>
    <property type="match status" value="1"/>
</dbReference>
<evidence type="ECO:0000256" key="4">
    <source>
        <dbReference type="ARBA" id="ARBA00022679"/>
    </source>
</evidence>
<dbReference type="InterPro" id="IPR001789">
    <property type="entry name" value="Sig_transdc_resp-reg_receiver"/>
</dbReference>
<dbReference type="PROSITE" id="PS50110">
    <property type="entry name" value="RESPONSE_REGULATORY"/>
    <property type="match status" value="1"/>
</dbReference>
<evidence type="ECO:0000256" key="7">
    <source>
        <dbReference type="ARBA" id="ARBA00022840"/>
    </source>
</evidence>
<dbReference type="SMART" id="SM00448">
    <property type="entry name" value="REC"/>
    <property type="match status" value="1"/>
</dbReference>
<dbReference type="FunFam" id="1.10.287.130:FF:000002">
    <property type="entry name" value="Two-component osmosensing histidine kinase"/>
    <property type="match status" value="1"/>
</dbReference>
<organism evidence="14 15">
    <name type="scientific">Sulfidibacter corallicola</name>
    <dbReference type="NCBI Taxonomy" id="2818388"/>
    <lineage>
        <taxon>Bacteria</taxon>
        <taxon>Pseudomonadati</taxon>
        <taxon>Acidobacteriota</taxon>
        <taxon>Holophagae</taxon>
        <taxon>Acanthopleuribacterales</taxon>
        <taxon>Acanthopleuribacteraceae</taxon>
        <taxon>Sulfidibacter</taxon>
    </lineage>
</organism>
<dbReference type="PROSITE" id="PS50112">
    <property type="entry name" value="PAS"/>
    <property type="match status" value="1"/>
</dbReference>
<evidence type="ECO:0000313" key="15">
    <source>
        <dbReference type="Proteomes" id="UP000663929"/>
    </source>
</evidence>
<evidence type="ECO:0000256" key="1">
    <source>
        <dbReference type="ARBA" id="ARBA00000085"/>
    </source>
</evidence>
<dbReference type="InterPro" id="IPR036890">
    <property type="entry name" value="HATPase_C_sf"/>
</dbReference>
<proteinExistence type="predicted"/>
<dbReference type="PANTHER" id="PTHR45339">
    <property type="entry name" value="HYBRID SIGNAL TRANSDUCTION HISTIDINE KINASE J"/>
    <property type="match status" value="1"/>
</dbReference>
<name>A0A8A4TFX5_SULCO</name>
<dbReference type="InterPro" id="IPR005467">
    <property type="entry name" value="His_kinase_dom"/>
</dbReference>
<dbReference type="SUPFAM" id="SSF55874">
    <property type="entry name" value="ATPase domain of HSP90 chaperone/DNA topoisomerase II/histidine kinase"/>
    <property type="match status" value="1"/>
</dbReference>
<keyword evidence="6" id="KW-0418">Kinase</keyword>
<feature type="modified residue" description="4-aspartylphosphate" evidence="9">
    <location>
        <position position="460"/>
    </location>
</feature>
<dbReference type="Pfam" id="PF08447">
    <property type="entry name" value="PAS_3"/>
    <property type="match status" value="1"/>
</dbReference>
<dbReference type="SUPFAM" id="SSF55785">
    <property type="entry name" value="PYP-like sensor domain (PAS domain)"/>
    <property type="match status" value="1"/>
</dbReference>
<dbReference type="KEGG" id="scor:J3U87_22840"/>
<dbReference type="InterPro" id="IPR003594">
    <property type="entry name" value="HATPase_dom"/>
</dbReference>
<feature type="domain" description="PAS" evidence="12">
    <location>
        <begin position="25"/>
        <end position="97"/>
    </location>
</feature>
<evidence type="ECO:0000259" key="10">
    <source>
        <dbReference type="PROSITE" id="PS50109"/>
    </source>
</evidence>
<dbReference type="Proteomes" id="UP000663929">
    <property type="component" value="Chromosome"/>
</dbReference>
<dbReference type="SMART" id="SM00388">
    <property type="entry name" value="HisKA"/>
    <property type="match status" value="1"/>
</dbReference>
<dbReference type="CDD" id="cd16922">
    <property type="entry name" value="HATPase_EvgS-ArcB-TorS-like"/>
    <property type="match status" value="1"/>
</dbReference>
<dbReference type="CDD" id="cd17546">
    <property type="entry name" value="REC_hyHK_CKI1_RcsC-like"/>
    <property type="match status" value="1"/>
</dbReference>
<dbReference type="SUPFAM" id="SSF47384">
    <property type="entry name" value="Homodimeric domain of signal transducing histidine kinase"/>
    <property type="match status" value="1"/>
</dbReference>
<evidence type="ECO:0000256" key="6">
    <source>
        <dbReference type="ARBA" id="ARBA00022777"/>
    </source>
</evidence>
<evidence type="ECO:0000256" key="8">
    <source>
        <dbReference type="ARBA" id="ARBA00023012"/>
    </source>
</evidence>
<dbReference type="SMART" id="SM00387">
    <property type="entry name" value="HATPase_c"/>
    <property type="match status" value="1"/>
</dbReference>
<dbReference type="FunFam" id="3.30.565.10:FF:000078">
    <property type="entry name" value="Two-component sensor histidine kinase"/>
    <property type="match status" value="1"/>
</dbReference>
<dbReference type="AlphaFoldDB" id="A0A8A4TFX5"/>
<dbReference type="InterPro" id="IPR000014">
    <property type="entry name" value="PAS"/>
</dbReference>
<dbReference type="InterPro" id="IPR035965">
    <property type="entry name" value="PAS-like_dom_sf"/>
</dbReference>
<dbReference type="RefSeq" id="WP_237378078.1">
    <property type="nucleotide sequence ID" value="NZ_CP071793.1"/>
</dbReference>
<dbReference type="InterPro" id="IPR001610">
    <property type="entry name" value="PAC"/>
</dbReference>